<evidence type="ECO:0000256" key="5">
    <source>
        <dbReference type="ARBA" id="ARBA00022898"/>
    </source>
</evidence>
<keyword evidence="3" id="KW-0032">Aminotransferase</keyword>
<dbReference type="Gene3D" id="3.40.640.10">
    <property type="entry name" value="Type I PLP-dependent aspartate aminotransferase-like (Major domain)"/>
    <property type="match status" value="1"/>
</dbReference>
<dbReference type="Gene3D" id="3.50.50.60">
    <property type="entry name" value="FAD/NAD(P)-binding domain"/>
    <property type="match status" value="1"/>
</dbReference>
<dbReference type="SUPFAM" id="SSF53383">
    <property type="entry name" value="PLP-dependent transferases"/>
    <property type="match status" value="1"/>
</dbReference>
<dbReference type="InterPro" id="IPR050596">
    <property type="entry name" value="AspAT/PAT-like"/>
</dbReference>
<protein>
    <recommendedName>
        <fullName evidence="6">N-acetyltransferase domain-containing protein</fullName>
    </recommendedName>
</protein>
<feature type="domain" description="N-acetyltransferase" evidence="6">
    <location>
        <begin position="1032"/>
        <end position="1171"/>
    </location>
</feature>
<evidence type="ECO:0000256" key="4">
    <source>
        <dbReference type="ARBA" id="ARBA00022679"/>
    </source>
</evidence>
<dbReference type="VEuPathDB" id="FungiDB:H257_03729"/>
<dbReference type="SUPFAM" id="SSF55729">
    <property type="entry name" value="Acyl-CoA N-acyltransferases (Nat)"/>
    <property type="match status" value="2"/>
</dbReference>
<dbReference type="PANTHER" id="PTHR46383:SF1">
    <property type="entry name" value="ASPARTATE AMINOTRANSFERASE"/>
    <property type="match status" value="1"/>
</dbReference>
<dbReference type="GO" id="GO:0006520">
    <property type="term" value="P:amino acid metabolic process"/>
    <property type="evidence" value="ECO:0007669"/>
    <property type="project" value="InterPro"/>
</dbReference>
<dbReference type="InterPro" id="IPR036188">
    <property type="entry name" value="FAD/NAD-bd_sf"/>
</dbReference>
<keyword evidence="5" id="KW-0663">Pyridoxal phosphate</keyword>
<evidence type="ECO:0000313" key="8">
    <source>
        <dbReference type="Proteomes" id="UP000285712"/>
    </source>
</evidence>
<dbReference type="AlphaFoldDB" id="A0A3R6WH58"/>
<gene>
    <name evidence="7" type="ORF">DYB35_004792</name>
</gene>
<dbReference type="SUPFAM" id="SSF51905">
    <property type="entry name" value="FAD/NAD(P)-binding domain"/>
    <property type="match status" value="1"/>
</dbReference>
<dbReference type="GO" id="GO:0008483">
    <property type="term" value="F:transaminase activity"/>
    <property type="evidence" value="ECO:0007669"/>
    <property type="project" value="UniProtKB-KW"/>
</dbReference>
<reference evidence="7 8" key="1">
    <citation type="submission" date="2018-08" db="EMBL/GenBank/DDBJ databases">
        <title>Aphanomyces genome sequencing and annotation.</title>
        <authorList>
            <person name="Minardi D."/>
            <person name="Oidtmann B."/>
            <person name="Van Der Giezen M."/>
            <person name="Studholme D.J."/>
        </authorList>
    </citation>
    <scope>NUCLEOTIDE SEQUENCE [LARGE SCALE GENOMIC DNA]</scope>
    <source>
        <strain evidence="7 8">Sv</strain>
    </source>
</reference>
<evidence type="ECO:0000259" key="6">
    <source>
        <dbReference type="PROSITE" id="PS51186"/>
    </source>
</evidence>
<dbReference type="EMBL" id="QUTG01003973">
    <property type="protein sequence ID" value="RHY89565.1"/>
    <property type="molecule type" value="Genomic_DNA"/>
</dbReference>
<dbReference type="InterPro" id="IPR004838">
    <property type="entry name" value="NHTrfase_class1_PyrdxlP-BS"/>
</dbReference>
<accession>A0A3R6WH58</accession>
<evidence type="ECO:0000256" key="1">
    <source>
        <dbReference type="ARBA" id="ARBA00001933"/>
    </source>
</evidence>
<dbReference type="GO" id="GO:0016747">
    <property type="term" value="F:acyltransferase activity, transferring groups other than amino-acyl groups"/>
    <property type="evidence" value="ECO:0007669"/>
    <property type="project" value="InterPro"/>
</dbReference>
<dbReference type="PROSITE" id="PS00105">
    <property type="entry name" value="AA_TRANSFER_CLASS_1"/>
    <property type="match status" value="1"/>
</dbReference>
<comment type="caution">
    <text evidence="7">The sequence shown here is derived from an EMBL/GenBank/DDBJ whole genome shotgun (WGS) entry which is preliminary data.</text>
</comment>
<organism evidence="7 8">
    <name type="scientific">Aphanomyces astaci</name>
    <name type="common">Crayfish plague agent</name>
    <dbReference type="NCBI Taxonomy" id="112090"/>
    <lineage>
        <taxon>Eukaryota</taxon>
        <taxon>Sar</taxon>
        <taxon>Stramenopiles</taxon>
        <taxon>Oomycota</taxon>
        <taxon>Saprolegniomycetes</taxon>
        <taxon>Saprolegniales</taxon>
        <taxon>Verrucalvaceae</taxon>
        <taxon>Aphanomyces</taxon>
    </lineage>
</organism>
<comment type="cofactor">
    <cofactor evidence="1">
        <name>pyridoxal 5'-phosphate</name>
        <dbReference type="ChEBI" id="CHEBI:597326"/>
    </cofactor>
</comment>
<proteinExistence type="inferred from homology"/>
<dbReference type="CDD" id="cd00609">
    <property type="entry name" value="AAT_like"/>
    <property type="match status" value="1"/>
</dbReference>
<dbReference type="Pfam" id="PF00155">
    <property type="entry name" value="Aminotran_1_2"/>
    <property type="match status" value="1"/>
</dbReference>
<dbReference type="PANTHER" id="PTHR46383">
    <property type="entry name" value="ASPARTATE AMINOTRANSFERASE"/>
    <property type="match status" value="1"/>
</dbReference>
<keyword evidence="4" id="KW-0808">Transferase</keyword>
<comment type="similarity">
    <text evidence="2">Belongs to the class-I pyridoxal-phosphate-dependent aminotransferase family.</text>
</comment>
<dbReference type="InterPro" id="IPR015421">
    <property type="entry name" value="PyrdxlP-dep_Trfase_major"/>
</dbReference>
<dbReference type="VEuPathDB" id="FungiDB:H257_06434"/>
<dbReference type="PROSITE" id="PS51186">
    <property type="entry name" value="GNAT"/>
    <property type="match status" value="1"/>
</dbReference>
<dbReference type="GO" id="GO:0030170">
    <property type="term" value="F:pyridoxal phosphate binding"/>
    <property type="evidence" value="ECO:0007669"/>
    <property type="project" value="InterPro"/>
</dbReference>
<sequence>MRAIISGAGVAGTILANALAHLGAQVDIIDNHANSAAGGYAFLLLANGVQGLKLLGLWDSVTPLCIQIHTVRYFDADGSHLSDCALQESYIVTKLTFDGDRMILPDDDITYDVVAGCEGARSPTRDWMNSDMSIFSVGSYELLGLLSPTVSTDLRPHLAPGHMHKYLSSESGLAMGVVALHSGDILYYFQVNQDNHPAPSSAEASCDLVRRLARSFTCPVATVIVSQTQFKAYVGMRLPSLMSKRCTSRTSCCLGMQPTSSTHSVAKGLTAPLTALSSLCSCFRPTTTTSPPLGQSTRNEDGRLQASRGRGVVFASKFKSFPSNSWMHVQAPVIESPPSTQLMEPLRMAPLEVLRERAFNYRWATVPKGVIPLTAADPDFACSDRVVEFLQNEVATKVFPYAPAMGLDEFRQAIAASALSVVMNYLVGPNDAILIPDPVDFLIPLTAQRTNARVIRFPVTRSGLDLAVLEAHYDPSVMFLAICNPHNPLGFVYSAHDLHALAGWASARSITVISDEVWADTVADKPSFTVCSTFYPNTWTVYGLSKGFALAGFRIGAILAPSAAEARALADHGGFVSTVEGVSSLSQMAAVGSLRHGLAWNQAFATHCQTATAFVAQALTRIGCFDAVAAQGTFLVWAKMTAALRRRFVKPFLRRFEFKGGHASVEHDVVGIAYSITTNRTSVYFWFHSTVRLDVAKQSLLALLQHVRESHVQTVIRLPGVDKSYCECIHDSMSAAHWNRENGYELHVLDVAVPVKATALGASWNVDGETFEMDSANSSDAASILSLASVGYDPAYILELLKHPIFSQLMRVVRLTSTKRAVSWSLVHSDFSIGLLGTVPEYRRKGLVGLALSSTVEAYRAKGMTNDNAWFGVQPHCFVHWSNTASQQLMASLGPTRVPKLYVLREHSAQDYDDDARAVDAAHDPVVGIGFSFISDNQHERFGLHFWLRSTIAPPTATQSLSLFLRHATAGMDPHMVGLRAVEHNHYVAIQDIVNRVLWKDTNGCGLYLLDAATPVTSVALGATWQVDGDTFEMDSALPSDAPAILSLSSIEYDEDYIYSLLKHPVFSKFLRVVRVAATKQPVSWALVHNDFSLGLVGTDPAYRRKGLVRLAFGSTIEAYRDAIRVADVDWFGLHQYCFVFSDNVASQQLMASMGFHQVHDKIFHWMGVLV</sequence>
<name>A0A3R6WH58_APHAT</name>
<dbReference type="InterPro" id="IPR016181">
    <property type="entry name" value="Acyl_CoA_acyltransferase"/>
</dbReference>
<evidence type="ECO:0000256" key="2">
    <source>
        <dbReference type="ARBA" id="ARBA00007441"/>
    </source>
</evidence>
<dbReference type="Proteomes" id="UP000285712">
    <property type="component" value="Unassembled WGS sequence"/>
</dbReference>
<evidence type="ECO:0000313" key="7">
    <source>
        <dbReference type="EMBL" id="RHY89565.1"/>
    </source>
</evidence>
<dbReference type="Gene3D" id="3.40.630.30">
    <property type="match status" value="2"/>
</dbReference>
<dbReference type="InterPro" id="IPR004839">
    <property type="entry name" value="Aminotransferase_I/II_large"/>
</dbReference>
<dbReference type="InterPro" id="IPR000182">
    <property type="entry name" value="GNAT_dom"/>
</dbReference>
<dbReference type="InterPro" id="IPR015424">
    <property type="entry name" value="PyrdxlP-dep_Trfase"/>
</dbReference>
<evidence type="ECO:0000256" key="3">
    <source>
        <dbReference type="ARBA" id="ARBA00022576"/>
    </source>
</evidence>